<dbReference type="Proteomes" id="UP001281761">
    <property type="component" value="Unassembled WGS sequence"/>
</dbReference>
<dbReference type="Gene3D" id="2.120.10.100">
    <property type="entry name" value="Apyrase"/>
    <property type="match status" value="1"/>
</dbReference>
<gene>
    <name evidence="6" type="ORF">BLNAU_437</name>
</gene>
<dbReference type="InterPro" id="IPR009283">
    <property type="entry name" value="Apyrase"/>
</dbReference>
<evidence type="ECO:0000256" key="3">
    <source>
        <dbReference type="ARBA" id="ARBA00022801"/>
    </source>
</evidence>
<comment type="similarity">
    <text evidence="5">Belongs to the apyrase family.</text>
</comment>
<comment type="caution">
    <text evidence="6">The sequence shown here is derived from an EMBL/GenBank/DDBJ whole genome shotgun (WGS) entry which is preliminary data.</text>
</comment>
<reference evidence="6 7" key="1">
    <citation type="journal article" date="2022" name="bioRxiv">
        <title>Genomics of Preaxostyla Flagellates Illuminates Evolutionary Transitions and the Path Towards Mitochondrial Loss.</title>
        <authorList>
            <person name="Novak L.V.F."/>
            <person name="Treitli S.C."/>
            <person name="Pyrih J."/>
            <person name="Halakuc P."/>
            <person name="Pipaliya S.V."/>
            <person name="Vacek V."/>
            <person name="Brzon O."/>
            <person name="Soukal P."/>
            <person name="Eme L."/>
            <person name="Dacks J.B."/>
            <person name="Karnkowska A."/>
            <person name="Elias M."/>
            <person name="Hampl V."/>
        </authorList>
    </citation>
    <scope>NUCLEOTIDE SEQUENCE [LARGE SCALE GENOMIC DNA]</scope>
    <source>
        <strain evidence="6">NAU3</strain>
        <tissue evidence="6">Gut</tissue>
    </source>
</reference>
<keyword evidence="7" id="KW-1185">Reference proteome</keyword>
<dbReference type="SUPFAM" id="SSF101887">
    <property type="entry name" value="Apyrase"/>
    <property type="match status" value="1"/>
</dbReference>
<evidence type="ECO:0000256" key="1">
    <source>
        <dbReference type="ARBA" id="ARBA00001913"/>
    </source>
</evidence>
<evidence type="ECO:0000256" key="4">
    <source>
        <dbReference type="ARBA" id="ARBA00022837"/>
    </source>
</evidence>
<dbReference type="PANTHER" id="PTHR13023">
    <property type="entry name" value="APYRASE"/>
    <property type="match status" value="1"/>
</dbReference>
<name>A0ABQ9YLH8_9EUKA</name>
<organism evidence="6 7">
    <name type="scientific">Blattamonas nauphoetae</name>
    <dbReference type="NCBI Taxonomy" id="2049346"/>
    <lineage>
        <taxon>Eukaryota</taxon>
        <taxon>Metamonada</taxon>
        <taxon>Preaxostyla</taxon>
        <taxon>Oxymonadida</taxon>
        <taxon>Blattamonas</taxon>
    </lineage>
</organism>
<evidence type="ECO:0000256" key="2">
    <source>
        <dbReference type="ARBA" id="ARBA00022723"/>
    </source>
</evidence>
<dbReference type="PANTHER" id="PTHR13023:SF3">
    <property type="entry name" value="SOLUBLE CALCIUM-ACTIVATED NUCLEOTIDASE 1"/>
    <property type="match status" value="1"/>
</dbReference>
<evidence type="ECO:0000313" key="6">
    <source>
        <dbReference type="EMBL" id="KAK2964521.1"/>
    </source>
</evidence>
<accession>A0ABQ9YLH8</accession>
<dbReference type="InterPro" id="IPR036258">
    <property type="entry name" value="Apyrase_sf"/>
</dbReference>
<proteinExistence type="inferred from homology"/>
<evidence type="ECO:0000313" key="7">
    <source>
        <dbReference type="Proteomes" id="UP001281761"/>
    </source>
</evidence>
<keyword evidence="2" id="KW-0479">Metal-binding</keyword>
<keyword evidence="3" id="KW-0378">Hydrolase</keyword>
<comment type="cofactor">
    <cofactor evidence="1">
        <name>Ca(2+)</name>
        <dbReference type="ChEBI" id="CHEBI:29108"/>
    </cofactor>
</comment>
<evidence type="ECO:0000256" key="5">
    <source>
        <dbReference type="ARBA" id="ARBA00025738"/>
    </source>
</evidence>
<protein>
    <submittedName>
        <fullName evidence="6">Soluble calcium-activated nucleotidase</fullName>
    </submittedName>
</protein>
<sequence length="378" mass="42992">MCDNSGLLYKITKSLELQPIQFLFSGNGTRFENNTFPTVLQCEDTPRTGIPCSSRPLPDSAHINCVSFPPLTPPTTLPQPISMINPMDQSITSQVPNEEMLSPFHSPTSTRYDVLPEMQKTEWACVMNGQLFIGSTGREFINSKKELVHNDMHWVSVLSAEEDRPIDWKEPFSVVYQDWTELYRRMREATGTLLPGYLLHEAVDLHKPTDNLVFVPKHESHDTFYDADIDECLGSDKIIFVSNHSTNITTRRLGRKEPCWGTSTFRFLPDQSHDMPLVLLKTTELAQQRPSLATKLCVYDGLTGKSLLHRSSRDVEPPSTYCPDFGKEKYEETWTEDECIAITDGEKYEGLAFLEGTELESVTIWRGKIIDLKHIPTL</sequence>
<keyword evidence="4" id="KW-0106">Calcium</keyword>
<dbReference type="Pfam" id="PF06079">
    <property type="entry name" value="Apyrase"/>
    <property type="match status" value="1"/>
</dbReference>
<dbReference type="EMBL" id="JARBJD010000002">
    <property type="protein sequence ID" value="KAK2964521.1"/>
    <property type="molecule type" value="Genomic_DNA"/>
</dbReference>